<keyword evidence="1" id="KW-1133">Transmembrane helix</keyword>
<sequence>MLPWGHLALGYLVYTLGTRLWNRRAPGGAPTLVLAFGTQFPDLFDKPLNWWFNIFDGRAIGHSVITTVVICVLLFVAARKYGHRDLVGAFSIGVFTHLLGDSWNVLLSGSYGRASFLLWPLLSPPTYPKDSLLDHLREWLGFFQTVPGSSPRLLVETQFGLQLVLFALLIGVWAFDGFPGPRTLWNLITSQRSVTD</sequence>
<keyword evidence="3" id="KW-1185">Reference proteome</keyword>
<dbReference type="AlphaFoldDB" id="A0ABD6CJW2"/>
<evidence type="ECO:0000256" key="1">
    <source>
        <dbReference type="SAM" id="Phobius"/>
    </source>
</evidence>
<keyword evidence="1" id="KW-0472">Membrane</keyword>
<feature type="transmembrane region" description="Helical" evidence="1">
    <location>
        <begin position="159"/>
        <end position="175"/>
    </location>
</feature>
<dbReference type="Pfam" id="PF04307">
    <property type="entry name" value="YdjM"/>
    <property type="match status" value="1"/>
</dbReference>
<reference evidence="2 3" key="1">
    <citation type="journal article" date="2019" name="Int. J. Syst. Evol. Microbiol.">
        <title>The Global Catalogue of Microorganisms (GCM) 10K type strain sequencing project: providing services to taxonomists for standard genome sequencing and annotation.</title>
        <authorList>
            <consortium name="The Broad Institute Genomics Platform"/>
            <consortium name="The Broad Institute Genome Sequencing Center for Infectious Disease"/>
            <person name="Wu L."/>
            <person name="Ma J."/>
        </authorList>
    </citation>
    <scope>NUCLEOTIDE SEQUENCE [LARGE SCALE GENOMIC DNA]</scope>
    <source>
        <strain evidence="2 3">CGMCC 1.12121</strain>
    </source>
</reference>
<feature type="transmembrane region" description="Helical" evidence="1">
    <location>
        <begin position="59"/>
        <end position="78"/>
    </location>
</feature>
<keyword evidence="2" id="KW-0378">Hydrolase</keyword>
<proteinExistence type="predicted"/>
<dbReference type="Proteomes" id="UP001597085">
    <property type="component" value="Unassembled WGS sequence"/>
</dbReference>
<gene>
    <name evidence="2" type="ORF">ACFSBX_03060</name>
</gene>
<name>A0ABD6CJW2_9EURY</name>
<keyword evidence="1" id="KW-0812">Transmembrane</keyword>
<dbReference type="RefSeq" id="WP_256421261.1">
    <property type="nucleotide sequence ID" value="NZ_JANHDI010000007.1"/>
</dbReference>
<accession>A0ABD6CJW2</accession>
<dbReference type="GO" id="GO:0016787">
    <property type="term" value="F:hydrolase activity"/>
    <property type="evidence" value="ECO:0007669"/>
    <property type="project" value="UniProtKB-KW"/>
</dbReference>
<protein>
    <submittedName>
        <fullName evidence="2">Metal-dependent hydrolase</fullName>
    </submittedName>
</protein>
<evidence type="ECO:0000313" key="3">
    <source>
        <dbReference type="Proteomes" id="UP001597085"/>
    </source>
</evidence>
<organism evidence="2 3">
    <name type="scientific">Halobellus rarus</name>
    <dbReference type="NCBI Taxonomy" id="1126237"/>
    <lineage>
        <taxon>Archaea</taxon>
        <taxon>Methanobacteriati</taxon>
        <taxon>Methanobacteriota</taxon>
        <taxon>Stenosarchaea group</taxon>
        <taxon>Halobacteria</taxon>
        <taxon>Halobacteriales</taxon>
        <taxon>Haloferacaceae</taxon>
        <taxon>Halobellus</taxon>
    </lineage>
</organism>
<dbReference type="InterPro" id="IPR007404">
    <property type="entry name" value="YdjM-like"/>
</dbReference>
<evidence type="ECO:0000313" key="2">
    <source>
        <dbReference type="EMBL" id="MFD1597936.1"/>
    </source>
</evidence>
<comment type="caution">
    <text evidence="2">The sequence shown here is derived from an EMBL/GenBank/DDBJ whole genome shotgun (WGS) entry which is preliminary data.</text>
</comment>
<dbReference type="EMBL" id="JBHUDK010000002">
    <property type="protein sequence ID" value="MFD1597936.1"/>
    <property type="molecule type" value="Genomic_DNA"/>
</dbReference>